<evidence type="ECO:0000313" key="5">
    <source>
        <dbReference type="EMBL" id="QAV19577.1"/>
    </source>
</evidence>
<accession>A0A410WZ28</accession>
<evidence type="ECO:0000256" key="2">
    <source>
        <dbReference type="ARBA" id="ARBA00022840"/>
    </source>
</evidence>
<dbReference type="CDD" id="cd03221">
    <property type="entry name" value="ABCF_EF-3"/>
    <property type="match status" value="2"/>
</dbReference>
<dbReference type="FunFam" id="3.40.50.300:FF:000011">
    <property type="entry name" value="Putative ABC transporter ATP-binding component"/>
    <property type="match status" value="1"/>
</dbReference>
<dbReference type="RefSeq" id="WP_042226801.1">
    <property type="nucleotide sequence ID" value="NZ_CP026520.1"/>
</dbReference>
<dbReference type="EMBL" id="JAMDMJ010000013">
    <property type="protein sequence ID" value="MCY9596569.1"/>
    <property type="molecule type" value="Genomic_DNA"/>
</dbReference>
<evidence type="ECO:0000313" key="4">
    <source>
        <dbReference type="EMBL" id="MCY9596569.1"/>
    </source>
</evidence>
<gene>
    <name evidence="4" type="ORF">M5X16_12375</name>
    <name evidence="5" type="ORF">PC41400_18675</name>
</gene>
<dbReference type="InterPro" id="IPR003439">
    <property type="entry name" value="ABC_transporter-like_ATP-bd"/>
</dbReference>
<keyword evidence="1" id="KW-0547">Nucleotide-binding</keyword>
<feature type="domain" description="ABC transporter" evidence="3">
    <location>
        <begin position="4"/>
        <end position="256"/>
    </location>
</feature>
<dbReference type="PROSITE" id="PS50893">
    <property type="entry name" value="ABC_TRANSPORTER_2"/>
    <property type="match status" value="2"/>
</dbReference>
<dbReference type="InterPro" id="IPR017871">
    <property type="entry name" value="ABC_transporter-like_CS"/>
</dbReference>
<dbReference type="Pfam" id="PF00005">
    <property type="entry name" value="ABC_tran"/>
    <property type="match status" value="2"/>
</dbReference>
<dbReference type="AlphaFoldDB" id="A0A410WZ28"/>
<dbReference type="Pfam" id="PF12848">
    <property type="entry name" value="ABC_tran_Xtn"/>
    <property type="match status" value="1"/>
</dbReference>
<dbReference type="GO" id="GO:0005524">
    <property type="term" value="F:ATP binding"/>
    <property type="evidence" value="ECO:0007669"/>
    <property type="project" value="UniProtKB-KW"/>
</dbReference>
<dbReference type="InterPro" id="IPR027417">
    <property type="entry name" value="P-loop_NTPase"/>
</dbReference>
<keyword evidence="2 5" id="KW-0067">ATP-binding</keyword>
<proteinExistence type="predicted"/>
<dbReference type="InterPro" id="IPR051309">
    <property type="entry name" value="ABCF_ATPase"/>
</dbReference>
<dbReference type="OrthoDB" id="9762369at2"/>
<name>A0A410WZ28_9BACL</name>
<dbReference type="SMART" id="SM00382">
    <property type="entry name" value="AAA"/>
    <property type="match status" value="2"/>
</dbReference>
<evidence type="ECO:0000259" key="3">
    <source>
        <dbReference type="PROSITE" id="PS50893"/>
    </source>
</evidence>
<dbReference type="GO" id="GO:0016887">
    <property type="term" value="F:ATP hydrolysis activity"/>
    <property type="evidence" value="ECO:0007669"/>
    <property type="project" value="InterPro"/>
</dbReference>
<reference evidence="5 6" key="1">
    <citation type="submission" date="2018-01" db="EMBL/GenBank/DDBJ databases">
        <title>The whole genome sequencing and assembly of Paenibacillus chitinolyticus KCCM 41400 strain.</title>
        <authorList>
            <person name="Kim J.-Y."/>
            <person name="Park M.-K."/>
            <person name="Lee Y.-J."/>
            <person name="Yi H."/>
            <person name="Bahn Y.-S."/>
            <person name="Kim J.F."/>
            <person name="Lee D.-W."/>
        </authorList>
    </citation>
    <scope>NUCLEOTIDE SEQUENCE [LARGE SCALE GENOMIC DNA]</scope>
    <source>
        <strain evidence="5 6">KCCM 41400</strain>
    </source>
</reference>
<sequence length="512" mass="57499">MSLLEITGMSHSFGDRTLYKQVDFELFKGEHLGVVGQNGTGKSTLLGILTGEIIPDEGTVRWQSNIRIGYLDQHAVIDRNRTIGEYLKTAFASLFELETKMNALYEESASTGREEPLLKAAHYQEELDRQQFYEVDSTIQKVVNGLGLNAIGTGRPIQELSGGQRAKVILAKLLLEKPDVLLLDEPTNFLDKEHVSWLADYLTSLTNAFVVISHDAAFLDKITTGICDIEGKSIKKYPGRYSHFLRQKEHLREDHIRQYNAQQKTIQRTEAYIRKNMAGVNSRIARGRKKQLDKIERIEAPAFVAKPFIRFRELPLGSQTALSVNELEAGYAEPLLPKLTFTVRNGEKIVITGFNGIGKSTLLKTLMRKIPALSGGFRFGEHVKTGYYEQDLIWEDDALTPIQFIADGYPQLSNKEIRRHLAQCGVNEARATQTIRTLSGGEQSKVKLCGLLLTPCNVLIMDEPTNHLDAEAKDALRDALIHFGGTLILVSHEQKFYEGWVDRVLEIGSRKG</sequence>
<reference evidence="4 7" key="2">
    <citation type="submission" date="2022-05" db="EMBL/GenBank/DDBJ databases">
        <title>Genome Sequencing of Bee-Associated Microbes.</title>
        <authorList>
            <person name="Dunlap C."/>
        </authorList>
    </citation>
    <scope>NUCLEOTIDE SEQUENCE [LARGE SCALE GENOMIC DNA]</scope>
    <source>
        <strain evidence="4 7">NRRL B-23120</strain>
    </source>
</reference>
<dbReference type="PROSITE" id="PS00211">
    <property type="entry name" value="ABC_TRANSPORTER_1"/>
    <property type="match status" value="2"/>
</dbReference>
<organism evidence="5 6">
    <name type="scientific">Paenibacillus chitinolyticus</name>
    <dbReference type="NCBI Taxonomy" id="79263"/>
    <lineage>
        <taxon>Bacteria</taxon>
        <taxon>Bacillati</taxon>
        <taxon>Bacillota</taxon>
        <taxon>Bacilli</taxon>
        <taxon>Bacillales</taxon>
        <taxon>Paenibacillaceae</taxon>
        <taxon>Paenibacillus</taxon>
    </lineage>
</organism>
<evidence type="ECO:0000313" key="6">
    <source>
        <dbReference type="Proteomes" id="UP000288943"/>
    </source>
</evidence>
<dbReference type="KEGG" id="pchi:PC41400_18675"/>
<dbReference type="EMBL" id="CP026520">
    <property type="protein sequence ID" value="QAV19577.1"/>
    <property type="molecule type" value="Genomic_DNA"/>
</dbReference>
<dbReference type="Proteomes" id="UP000288943">
    <property type="component" value="Chromosome"/>
</dbReference>
<dbReference type="SUPFAM" id="SSF52540">
    <property type="entry name" value="P-loop containing nucleoside triphosphate hydrolases"/>
    <property type="match status" value="2"/>
</dbReference>
<dbReference type="GeneID" id="95376821"/>
<dbReference type="InterPro" id="IPR032781">
    <property type="entry name" value="ABC_tran_Xtn"/>
</dbReference>
<evidence type="ECO:0000313" key="7">
    <source>
        <dbReference type="Proteomes" id="UP001527202"/>
    </source>
</evidence>
<feature type="domain" description="ABC transporter" evidence="3">
    <location>
        <begin position="309"/>
        <end position="507"/>
    </location>
</feature>
<dbReference type="InterPro" id="IPR003593">
    <property type="entry name" value="AAA+_ATPase"/>
</dbReference>
<evidence type="ECO:0000256" key="1">
    <source>
        <dbReference type="ARBA" id="ARBA00022741"/>
    </source>
</evidence>
<keyword evidence="7" id="KW-1185">Reference proteome</keyword>
<dbReference type="PANTHER" id="PTHR42855">
    <property type="entry name" value="ABC TRANSPORTER ATP-BINDING SUBUNIT"/>
    <property type="match status" value="1"/>
</dbReference>
<dbReference type="Gene3D" id="3.40.50.300">
    <property type="entry name" value="P-loop containing nucleotide triphosphate hydrolases"/>
    <property type="match status" value="2"/>
</dbReference>
<dbReference type="Proteomes" id="UP001527202">
    <property type="component" value="Unassembled WGS sequence"/>
</dbReference>
<dbReference type="PANTHER" id="PTHR42855:SF2">
    <property type="entry name" value="DRUG RESISTANCE ABC TRANSPORTER,ATP-BINDING PROTEIN"/>
    <property type="match status" value="1"/>
</dbReference>
<protein>
    <submittedName>
        <fullName evidence="5">ABC transporter ATP-binding protein</fullName>
    </submittedName>
    <submittedName>
        <fullName evidence="4">ATP-binding cassette domain-containing protein</fullName>
    </submittedName>
</protein>